<evidence type="ECO:0000256" key="6">
    <source>
        <dbReference type="ARBA" id="ARBA00062195"/>
    </source>
</evidence>
<comment type="similarity">
    <text evidence="1">Belongs to the proteasome subunit p27 family.</text>
</comment>
<comment type="function">
    <text evidence="5">Acts as a chaperone during the assembly of the 26S proteasome, specifically of the base subcomplex of the PA700/19S regulatory complex (RC). During the base subcomplex assembly is part of an intermediate PSMD9:PSMC6:PSMC3 module, also known as modulator trimer complex; PSMD9 is released during the further base assembly process.</text>
</comment>
<evidence type="ECO:0000259" key="8">
    <source>
        <dbReference type="SMART" id="SM00228"/>
    </source>
</evidence>
<dbReference type="GO" id="GO:0005634">
    <property type="term" value="C:nucleus"/>
    <property type="evidence" value="ECO:0007669"/>
    <property type="project" value="TreeGrafter"/>
</dbReference>
<dbReference type="InterPro" id="IPR001478">
    <property type="entry name" value="PDZ"/>
</dbReference>
<evidence type="ECO:0000256" key="5">
    <source>
        <dbReference type="ARBA" id="ARBA00054581"/>
    </source>
</evidence>
<dbReference type="GO" id="GO:0005737">
    <property type="term" value="C:cytoplasm"/>
    <property type="evidence" value="ECO:0007669"/>
    <property type="project" value="TreeGrafter"/>
</dbReference>
<evidence type="ECO:0000256" key="3">
    <source>
        <dbReference type="ARBA" id="ARBA00023186"/>
    </source>
</evidence>
<dbReference type="PANTHER" id="PTHR12651:SF1">
    <property type="entry name" value="26S PROTEASOME NON-ATPASE REGULATORY SUBUNIT 9"/>
    <property type="match status" value="1"/>
</dbReference>
<evidence type="ECO:0000256" key="2">
    <source>
        <dbReference type="ARBA" id="ARBA00014937"/>
    </source>
</evidence>
<dbReference type="SUPFAM" id="SSF50156">
    <property type="entry name" value="PDZ domain-like"/>
    <property type="match status" value="1"/>
</dbReference>
<accession>A0A8C5P6N1</accession>
<comment type="subunit">
    <text evidence="6">Interacts with PSMC3. Part of a transient complex (modulator) containing PSMD9, PSMC6 and PSMC3 formed during the assembly of the 26S proteasome.</text>
</comment>
<dbReference type="Ensembl" id="ENSLLET00000001938.1">
    <property type="protein sequence ID" value="ENSLLEP00000001855.1"/>
    <property type="gene ID" value="ENSLLEG00000001203.1"/>
</dbReference>
<evidence type="ECO:0000256" key="7">
    <source>
        <dbReference type="SAM" id="MobiDB-lite"/>
    </source>
</evidence>
<dbReference type="Proteomes" id="UP000694569">
    <property type="component" value="Unplaced"/>
</dbReference>
<dbReference type="InterPro" id="IPR040815">
    <property type="entry name" value="Nas2_N"/>
</dbReference>
<evidence type="ECO:0000256" key="1">
    <source>
        <dbReference type="ARBA" id="ARBA00005256"/>
    </source>
</evidence>
<dbReference type="SMART" id="SM00228">
    <property type="entry name" value="PDZ"/>
    <property type="match status" value="1"/>
</dbReference>
<sequence length="343" mass="37454">MDGVLLWCRRTRQGEVFRRVFGCRGRGCGRRRYLGCDTEQGAVQGSDIGRSRCTGAWGGGVPIFADRCVKMISEQFRHKGNLLEAGVSDALLASLFSGGSCLVLAACRACSHVMLLLDTSSVMSDAGVAPESAVFVSDVQRLIDKKDEIEAQIKAYYDVLEDQKGVGMAAPLVDREGYPRADLDIYQVRTARHNIICLQNDHKAIMKEIEEALHSLHAGEKEKRNKDENEAQAEALQDQQTLPDAFAKVDAVTPGSPASSSGLQVGDQIIAFGSVNTSNFQTMQNIASVVQHSEGNPLRVTVVRDRKAVNISLTPQQWSGKGLLGLQRLTSLKLHMILTAWKI</sequence>
<dbReference type="GeneTree" id="ENSGT00390000004147"/>
<keyword evidence="3" id="KW-0143">Chaperone</keyword>
<dbReference type="AlphaFoldDB" id="A0A8C5P6N1"/>
<feature type="region of interest" description="Disordered" evidence="7">
    <location>
        <begin position="220"/>
        <end position="239"/>
    </location>
</feature>
<dbReference type="Pfam" id="PF18265">
    <property type="entry name" value="Nas2_N"/>
    <property type="match status" value="1"/>
</dbReference>
<feature type="domain" description="PDZ" evidence="8">
    <location>
        <begin position="210"/>
        <end position="306"/>
    </location>
</feature>
<dbReference type="InterPro" id="IPR036034">
    <property type="entry name" value="PDZ_sf"/>
</dbReference>
<reference evidence="9" key="2">
    <citation type="submission" date="2025-09" db="UniProtKB">
        <authorList>
            <consortium name="Ensembl"/>
        </authorList>
    </citation>
    <scope>IDENTIFICATION</scope>
</reference>
<name>A0A8C5P6N1_9ANUR</name>
<dbReference type="Pfam" id="PF17820">
    <property type="entry name" value="PDZ_6"/>
    <property type="match status" value="1"/>
</dbReference>
<evidence type="ECO:0000313" key="10">
    <source>
        <dbReference type="Proteomes" id="UP000694569"/>
    </source>
</evidence>
<evidence type="ECO:0000313" key="9">
    <source>
        <dbReference type="Ensembl" id="ENSLLEP00000001855.1"/>
    </source>
</evidence>
<dbReference type="FunFam" id="2.30.42.10:FF:000107">
    <property type="entry name" value="26S proteasome non-ATPase regulatory subunit 9"/>
    <property type="match status" value="1"/>
</dbReference>
<organism evidence="9 10">
    <name type="scientific">Leptobrachium leishanense</name>
    <name type="common">Leishan spiny toad</name>
    <dbReference type="NCBI Taxonomy" id="445787"/>
    <lineage>
        <taxon>Eukaryota</taxon>
        <taxon>Metazoa</taxon>
        <taxon>Chordata</taxon>
        <taxon>Craniata</taxon>
        <taxon>Vertebrata</taxon>
        <taxon>Euteleostomi</taxon>
        <taxon>Amphibia</taxon>
        <taxon>Batrachia</taxon>
        <taxon>Anura</taxon>
        <taxon>Pelobatoidea</taxon>
        <taxon>Megophryidae</taxon>
        <taxon>Leptobrachium</taxon>
    </lineage>
</organism>
<dbReference type="GO" id="GO:0070682">
    <property type="term" value="P:proteasome regulatory particle assembly"/>
    <property type="evidence" value="ECO:0007669"/>
    <property type="project" value="InterPro"/>
</dbReference>
<dbReference type="InterPro" id="IPR035269">
    <property type="entry name" value="PSMD9"/>
</dbReference>
<dbReference type="OrthoDB" id="72325at2759"/>
<reference evidence="9" key="1">
    <citation type="submission" date="2025-08" db="UniProtKB">
        <authorList>
            <consortium name="Ensembl"/>
        </authorList>
    </citation>
    <scope>IDENTIFICATION</scope>
</reference>
<protein>
    <recommendedName>
        <fullName evidence="2">26S proteasome non-ATPase regulatory subunit 9</fullName>
    </recommendedName>
    <alternativeName>
        <fullName evidence="4">26S proteasome regulatory subunit p27</fullName>
    </alternativeName>
</protein>
<dbReference type="Gene3D" id="2.30.42.10">
    <property type="match status" value="1"/>
</dbReference>
<feature type="compositionally biased region" description="Basic and acidic residues" evidence="7">
    <location>
        <begin position="220"/>
        <end position="229"/>
    </location>
</feature>
<dbReference type="Gene3D" id="6.10.140.1710">
    <property type="match status" value="1"/>
</dbReference>
<proteinExistence type="inferred from homology"/>
<evidence type="ECO:0000256" key="4">
    <source>
        <dbReference type="ARBA" id="ARBA00030007"/>
    </source>
</evidence>
<dbReference type="PANTHER" id="PTHR12651">
    <property type="entry name" value="26S PROTEASOME NON-ATPASE REGULATORY SUBUNIT 9"/>
    <property type="match status" value="1"/>
</dbReference>
<keyword evidence="10" id="KW-1185">Reference proteome</keyword>
<dbReference type="InterPro" id="IPR041489">
    <property type="entry name" value="PDZ_6"/>
</dbReference>